<dbReference type="InterPro" id="IPR052942">
    <property type="entry name" value="LPS_cholinephosphotransferase"/>
</dbReference>
<dbReference type="GO" id="GO:0009100">
    <property type="term" value="P:glycoprotein metabolic process"/>
    <property type="evidence" value="ECO:0007669"/>
    <property type="project" value="UniProtKB-ARBA"/>
</dbReference>
<accession>A0A367G8U9</accession>
<comment type="caution">
    <text evidence="2">The sequence shown here is derived from an EMBL/GenBank/DDBJ whole genome shotgun (WGS) entry which is preliminary data.</text>
</comment>
<evidence type="ECO:0000313" key="2">
    <source>
        <dbReference type="EMBL" id="RCH47163.1"/>
    </source>
</evidence>
<evidence type="ECO:0000313" key="3">
    <source>
        <dbReference type="Proteomes" id="UP000252378"/>
    </source>
</evidence>
<gene>
    <name evidence="2" type="ORF">C7J97_05110</name>
</gene>
<dbReference type="PANTHER" id="PTHR43404">
    <property type="entry name" value="LIPOPOLYSACCHARIDE CHOLINEPHOSPHOTRANSFERASE LICD"/>
    <property type="match status" value="1"/>
</dbReference>
<evidence type="ECO:0000259" key="1">
    <source>
        <dbReference type="Pfam" id="PF04991"/>
    </source>
</evidence>
<proteinExistence type="predicted"/>
<sequence>MREITSLDELKTIELSIMKKVHQFCEEKGIWYVLTYGTLIGAVRHEGFIPWDDDIDIFVMRDGFEKFEREFPQWGESHGLFLAGPNSKEHFFPRDLLKICDSRTSLIEKAFKRTDPIGVFVDVWVLDDAPQDEKEMSQWIKQGNFLRAMNLYADTSWEYAKQNMNLRSKLIVGLLNWHRTESILRRQLALAKKYRSVHGEKLICIQGDCILYDRKDFSERMLHRFEDGEFYIPSGYDNILRNTYGDYMTLPPIEQQKPHHIQDVWWN</sequence>
<dbReference type="PANTHER" id="PTHR43404:SF2">
    <property type="entry name" value="LIPOPOLYSACCHARIDE CHOLINEPHOSPHOTRANSFERASE LICD"/>
    <property type="match status" value="1"/>
</dbReference>
<protein>
    <recommendedName>
        <fullName evidence="1">LicD/FKTN/FKRP nucleotidyltransferase domain-containing protein</fullName>
    </recommendedName>
</protein>
<dbReference type="Pfam" id="PF04991">
    <property type="entry name" value="LicD"/>
    <property type="match status" value="1"/>
</dbReference>
<reference evidence="2 3" key="1">
    <citation type="submission" date="2018-03" db="EMBL/GenBank/DDBJ databases">
        <title>Complete genome sequencing of Faecalibacterium prausnitzii strains isolated from the human gut.</title>
        <authorList>
            <person name="Fitzgerald B.C."/>
            <person name="Shkoporov A.N."/>
            <person name="Ross P.R."/>
            <person name="Hill C."/>
        </authorList>
    </citation>
    <scope>NUCLEOTIDE SEQUENCE [LARGE SCALE GENOMIC DNA]</scope>
    <source>
        <strain evidence="2 3">ATCC 27768</strain>
    </source>
</reference>
<name>A0A367G8U9_9FIRM</name>
<dbReference type="AlphaFoldDB" id="A0A367G8U9"/>
<feature type="domain" description="LicD/FKTN/FKRP nucleotidyltransferase" evidence="1">
    <location>
        <begin position="25"/>
        <end position="245"/>
    </location>
</feature>
<dbReference type="InterPro" id="IPR007074">
    <property type="entry name" value="LicD/FKTN/FKRP_NTP_transf"/>
</dbReference>
<dbReference type="EMBL" id="PXUP01000005">
    <property type="protein sequence ID" value="RCH47163.1"/>
    <property type="molecule type" value="Genomic_DNA"/>
</dbReference>
<dbReference type="Proteomes" id="UP000252378">
    <property type="component" value="Unassembled WGS sequence"/>
</dbReference>
<organism evidence="2 3">
    <name type="scientific">Faecalibacterium prausnitzii</name>
    <dbReference type="NCBI Taxonomy" id="853"/>
    <lineage>
        <taxon>Bacteria</taxon>
        <taxon>Bacillati</taxon>
        <taxon>Bacillota</taxon>
        <taxon>Clostridia</taxon>
        <taxon>Eubacteriales</taxon>
        <taxon>Oscillospiraceae</taxon>
        <taxon>Faecalibacterium</taxon>
    </lineage>
</organism>